<dbReference type="Proteomes" id="UP001549122">
    <property type="component" value="Unassembled WGS sequence"/>
</dbReference>
<proteinExistence type="predicted"/>
<accession>A0ABV2FKH9</accession>
<evidence type="ECO:0000256" key="4">
    <source>
        <dbReference type="ARBA" id="ARBA00022842"/>
    </source>
</evidence>
<keyword evidence="4" id="KW-0460">Magnesium</keyword>
<comment type="cofactor">
    <cofactor evidence="1">
        <name>Mg(2+)</name>
        <dbReference type="ChEBI" id="CHEBI:18420"/>
    </cofactor>
</comment>
<evidence type="ECO:0000313" key="7">
    <source>
        <dbReference type="Proteomes" id="UP001549122"/>
    </source>
</evidence>
<dbReference type="InterPro" id="IPR011330">
    <property type="entry name" value="Glyco_hydro/deAcase_b/a-brl"/>
</dbReference>
<dbReference type="GO" id="GO:0016787">
    <property type="term" value="F:hydrolase activity"/>
    <property type="evidence" value="ECO:0007669"/>
    <property type="project" value="UniProtKB-KW"/>
</dbReference>
<dbReference type="InterPro" id="IPR006879">
    <property type="entry name" value="YdjC-like"/>
</dbReference>
<evidence type="ECO:0000256" key="3">
    <source>
        <dbReference type="ARBA" id="ARBA00022801"/>
    </source>
</evidence>
<dbReference type="SUPFAM" id="SSF88713">
    <property type="entry name" value="Glycoside hydrolase/deacetylase"/>
    <property type="match status" value="1"/>
</dbReference>
<dbReference type="PANTHER" id="PTHR31609">
    <property type="entry name" value="YDJC DEACETYLASE FAMILY MEMBER"/>
    <property type="match status" value="1"/>
</dbReference>
<evidence type="ECO:0000256" key="1">
    <source>
        <dbReference type="ARBA" id="ARBA00001946"/>
    </source>
</evidence>
<evidence type="ECO:0000313" key="6">
    <source>
        <dbReference type="EMBL" id="MET3559037.1"/>
    </source>
</evidence>
<dbReference type="PANTHER" id="PTHR31609:SF1">
    <property type="entry name" value="CARBOHYDRATE DEACETYLASE"/>
    <property type="match status" value="1"/>
</dbReference>
<dbReference type="Pfam" id="PF04794">
    <property type="entry name" value="YdjC"/>
    <property type="match status" value="1"/>
</dbReference>
<reference evidence="6 7" key="1">
    <citation type="submission" date="2024-06" db="EMBL/GenBank/DDBJ databases">
        <title>Genomic Encyclopedia of Type Strains, Phase IV (KMG-IV): sequencing the most valuable type-strain genomes for metagenomic binning, comparative biology and taxonomic classification.</title>
        <authorList>
            <person name="Goeker M."/>
        </authorList>
    </citation>
    <scope>NUCLEOTIDE SEQUENCE [LARGE SCALE GENOMIC DNA]</scope>
    <source>
        <strain evidence="6 7">DSM 28303</strain>
    </source>
</reference>
<keyword evidence="2" id="KW-0479">Metal-binding</keyword>
<gene>
    <name evidence="6" type="ORF">ABID29_002186</name>
</gene>
<keyword evidence="7" id="KW-1185">Reference proteome</keyword>
<dbReference type="RefSeq" id="WP_354366130.1">
    <property type="nucleotide sequence ID" value="NZ_JBEPLO010000031.1"/>
</dbReference>
<dbReference type="Gene3D" id="3.20.20.370">
    <property type="entry name" value="Glycoside hydrolase/deacetylase"/>
    <property type="match status" value="1"/>
</dbReference>
<dbReference type="CDD" id="cd10805">
    <property type="entry name" value="YdjC_like_1"/>
    <property type="match status" value="1"/>
</dbReference>
<name>A0ABV2FKH9_9STRE</name>
<protein>
    <submittedName>
        <fullName evidence="6">Glycoside hydrolase/deacetylase ChbG (UPF0249 family)</fullName>
    </submittedName>
</protein>
<keyword evidence="5" id="KW-0119">Carbohydrate metabolism</keyword>
<organism evidence="6 7">
    <name type="scientific">Streptococcus rupicaprae</name>
    <dbReference type="NCBI Taxonomy" id="759619"/>
    <lineage>
        <taxon>Bacteria</taxon>
        <taxon>Bacillati</taxon>
        <taxon>Bacillota</taxon>
        <taxon>Bacilli</taxon>
        <taxon>Lactobacillales</taxon>
        <taxon>Streptococcaceae</taxon>
        <taxon>Streptococcus</taxon>
    </lineage>
</organism>
<dbReference type="EMBL" id="JBEPLO010000031">
    <property type="protein sequence ID" value="MET3559037.1"/>
    <property type="molecule type" value="Genomic_DNA"/>
</dbReference>
<evidence type="ECO:0000256" key="5">
    <source>
        <dbReference type="ARBA" id="ARBA00023277"/>
    </source>
</evidence>
<evidence type="ECO:0000256" key="2">
    <source>
        <dbReference type="ARBA" id="ARBA00022723"/>
    </source>
</evidence>
<sequence length="250" mass="28485">MSKKLLLRADDLGYSEAVNYGIEKSIKEGLIRSLGVMVNMPATEHGVNLIKDCDIALGVHTNICAERPLTDPSLIPSLVDENGYFKSSKVYRESTEDFVVFEEAILEIEAQYHRFVELFGKQPDYFEGHAVASQNFFKGLEYIADKYDLKYSGFSMGGEPILIGQSMVRFYMESMEPDYNPRTMIEKMVAETTDSIVSLGVFHPGYLDHYLLNHSSLLTPRCLEVDILTSPQVKDWIRQQKIELVDYRDV</sequence>
<comment type="caution">
    <text evidence="6">The sequence shown here is derived from an EMBL/GenBank/DDBJ whole genome shotgun (WGS) entry which is preliminary data.</text>
</comment>
<keyword evidence="3 6" id="KW-0378">Hydrolase</keyword>